<protein>
    <submittedName>
        <fullName evidence="1">Uncharacterized protein</fullName>
    </submittedName>
</protein>
<dbReference type="Proteomes" id="UP000178176">
    <property type="component" value="Unassembled WGS sequence"/>
</dbReference>
<gene>
    <name evidence="1" type="ORF">A2876_05250</name>
</gene>
<reference evidence="1 2" key="1">
    <citation type="journal article" date="2016" name="Nat. Commun.">
        <title>Thousands of microbial genomes shed light on interconnected biogeochemical processes in an aquifer system.</title>
        <authorList>
            <person name="Anantharaman K."/>
            <person name="Brown C.T."/>
            <person name="Hug L.A."/>
            <person name="Sharon I."/>
            <person name="Castelle C.J."/>
            <person name="Probst A.J."/>
            <person name="Thomas B.C."/>
            <person name="Singh A."/>
            <person name="Wilkins M.J."/>
            <person name="Karaoz U."/>
            <person name="Brodie E.L."/>
            <person name="Williams K.H."/>
            <person name="Hubbard S.S."/>
            <person name="Banfield J.F."/>
        </authorList>
    </citation>
    <scope>NUCLEOTIDE SEQUENCE [LARGE SCALE GENOMIC DNA]</scope>
</reference>
<dbReference type="AlphaFoldDB" id="A0A1F4YDR6"/>
<dbReference type="EMBL" id="MEXH01000025">
    <property type="protein sequence ID" value="OGC91998.1"/>
    <property type="molecule type" value="Genomic_DNA"/>
</dbReference>
<comment type="caution">
    <text evidence="1">The sequence shown here is derived from an EMBL/GenBank/DDBJ whole genome shotgun (WGS) entry which is preliminary data.</text>
</comment>
<proteinExistence type="predicted"/>
<sequence>MAMVDAGFITGIAAEPVEEKTVERKPAEYVVEMQGEVRGILRDIKYLQVGKPYTAALSETIVSYFILEDPKGLYAVVDLEGAKRGGAKIFAGVHNEPIGDDEGIKAMDVRLDEYAGLILEVEGTNGGADLLAVGLLGVDFAVGDWIRIFEDEEEE</sequence>
<accession>A0A1F4YDR6</accession>
<organism evidence="1 2">
    <name type="scientific">Candidatus Amesbacteria bacterium RIFCSPHIGHO2_01_FULL_48_32b</name>
    <dbReference type="NCBI Taxonomy" id="1797253"/>
    <lineage>
        <taxon>Bacteria</taxon>
        <taxon>Candidatus Amesiibacteriota</taxon>
    </lineage>
</organism>
<evidence type="ECO:0000313" key="1">
    <source>
        <dbReference type="EMBL" id="OGC91998.1"/>
    </source>
</evidence>
<name>A0A1F4YDR6_9BACT</name>
<evidence type="ECO:0000313" key="2">
    <source>
        <dbReference type="Proteomes" id="UP000178176"/>
    </source>
</evidence>